<accession>A0A2T0BJF9</accession>
<comment type="caution">
    <text evidence="2">The sequence shown here is derived from an EMBL/GenBank/DDBJ whole genome shotgun (WGS) entry which is preliminary data.</text>
</comment>
<dbReference type="RefSeq" id="WP_106010107.1">
    <property type="nucleotide sequence ID" value="NZ_JALCPJ010000059.1"/>
</dbReference>
<dbReference type="InterPro" id="IPR003495">
    <property type="entry name" value="CobW/HypB/UreG_nucleotide-bd"/>
</dbReference>
<dbReference type="Pfam" id="PF02492">
    <property type="entry name" value="cobW"/>
    <property type="match status" value="1"/>
</dbReference>
<dbReference type="InterPro" id="IPR027417">
    <property type="entry name" value="P-loop_NTPase"/>
</dbReference>
<sequence>MNLIIFGGFLGSGKTSLILSLSHFLLENKSSDSSNVVIIENEVGKIGVDDKILRYDGLSVRELFSGCICCQLSSDLVITLDDIHEKMNPKWVIIETTGLAYPGKILSTLNEYGRNIDRIKIITVVDGERFKELIAVTPVLIKNQIADGDMVFINKTDLVMKEELKQVEDHVRKFNPKASLHMLSANTKVDDAIWKEVIGNYE</sequence>
<gene>
    <name evidence="2" type="primary">yciC</name>
    <name evidence="2" type="ORF">CLLU_24980</name>
</gene>
<dbReference type="AlphaFoldDB" id="A0A2T0BJF9"/>
<keyword evidence="3" id="KW-1185">Reference proteome</keyword>
<evidence type="ECO:0000313" key="2">
    <source>
        <dbReference type="EMBL" id="PRR84020.1"/>
    </source>
</evidence>
<dbReference type="Proteomes" id="UP000237798">
    <property type="component" value="Unassembled WGS sequence"/>
</dbReference>
<name>A0A2T0BJF9_9CLOT</name>
<dbReference type="GO" id="GO:0005737">
    <property type="term" value="C:cytoplasm"/>
    <property type="evidence" value="ECO:0007669"/>
    <property type="project" value="TreeGrafter"/>
</dbReference>
<dbReference type="PANTHER" id="PTHR13748">
    <property type="entry name" value="COBW-RELATED"/>
    <property type="match status" value="1"/>
</dbReference>
<dbReference type="Gene3D" id="3.40.50.300">
    <property type="entry name" value="P-loop containing nucleotide triphosphate hydrolases"/>
    <property type="match status" value="1"/>
</dbReference>
<dbReference type="InterPro" id="IPR051316">
    <property type="entry name" value="Zinc-reg_GTPase_activator"/>
</dbReference>
<dbReference type="EMBL" id="PVXP01000041">
    <property type="protein sequence ID" value="PRR84020.1"/>
    <property type="molecule type" value="Genomic_DNA"/>
</dbReference>
<organism evidence="2 3">
    <name type="scientific">Clostridium luticellarii</name>
    <dbReference type="NCBI Taxonomy" id="1691940"/>
    <lineage>
        <taxon>Bacteria</taxon>
        <taxon>Bacillati</taxon>
        <taxon>Bacillota</taxon>
        <taxon>Clostridia</taxon>
        <taxon>Eubacteriales</taxon>
        <taxon>Clostridiaceae</taxon>
        <taxon>Clostridium</taxon>
    </lineage>
</organism>
<proteinExistence type="predicted"/>
<evidence type="ECO:0000313" key="3">
    <source>
        <dbReference type="Proteomes" id="UP000237798"/>
    </source>
</evidence>
<dbReference type="OrthoDB" id="9808822at2"/>
<feature type="domain" description="CobW/HypB/UreG nucleotide-binding" evidence="1">
    <location>
        <begin position="4"/>
        <end position="180"/>
    </location>
</feature>
<evidence type="ECO:0000259" key="1">
    <source>
        <dbReference type="Pfam" id="PF02492"/>
    </source>
</evidence>
<protein>
    <submittedName>
        <fullName evidence="2">Putative metal chaperone YciC</fullName>
    </submittedName>
</protein>
<dbReference type="PANTHER" id="PTHR13748:SF62">
    <property type="entry name" value="COBW DOMAIN-CONTAINING PROTEIN"/>
    <property type="match status" value="1"/>
</dbReference>
<reference evidence="2 3" key="1">
    <citation type="submission" date="2018-03" db="EMBL/GenBank/DDBJ databases">
        <title>Genome sequence of Clostridium luticellarii DSM 29923.</title>
        <authorList>
            <person name="Poehlein A."/>
            <person name="Daniel R."/>
        </authorList>
    </citation>
    <scope>NUCLEOTIDE SEQUENCE [LARGE SCALE GENOMIC DNA]</scope>
    <source>
        <strain evidence="2 3">DSM 29923</strain>
    </source>
</reference>
<dbReference type="SUPFAM" id="SSF52540">
    <property type="entry name" value="P-loop containing nucleoside triphosphate hydrolases"/>
    <property type="match status" value="1"/>
</dbReference>